<dbReference type="EMBL" id="CADCTV010000049">
    <property type="protein sequence ID" value="CAA9297462.1"/>
    <property type="molecule type" value="Genomic_DNA"/>
</dbReference>
<feature type="compositionally biased region" description="Low complexity" evidence="5">
    <location>
        <begin position="186"/>
        <end position="195"/>
    </location>
</feature>
<name>A0A6J4K6Z8_9BACT</name>
<evidence type="ECO:0000256" key="4">
    <source>
        <dbReference type="PROSITE-ProRule" id="PRU00050"/>
    </source>
</evidence>
<evidence type="ECO:0000259" key="6">
    <source>
        <dbReference type="PROSITE" id="PS50122"/>
    </source>
</evidence>
<reference evidence="7" key="1">
    <citation type="submission" date="2020-02" db="EMBL/GenBank/DDBJ databases">
        <authorList>
            <person name="Meier V. D."/>
        </authorList>
    </citation>
    <scope>NUCLEOTIDE SEQUENCE</scope>
    <source>
        <strain evidence="7">AVDCRST_MAG89</strain>
    </source>
</reference>
<dbReference type="GO" id="GO:0000156">
    <property type="term" value="F:phosphorelay response regulator activity"/>
    <property type="evidence" value="ECO:0007669"/>
    <property type="project" value="InterPro"/>
</dbReference>
<evidence type="ECO:0000256" key="1">
    <source>
        <dbReference type="ARBA" id="ARBA00022801"/>
    </source>
</evidence>
<comment type="catalytic activity">
    <reaction evidence="3">
        <text>[protein]-L-glutamate 5-O-methyl ester + H2O = L-glutamyl-[protein] + methanol + H(+)</text>
        <dbReference type="Rhea" id="RHEA:23236"/>
        <dbReference type="Rhea" id="RHEA-COMP:10208"/>
        <dbReference type="Rhea" id="RHEA-COMP:10311"/>
        <dbReference type="ChEBI" id="CHEBI:15377"/>
        <dbReference type="ChEBI" id="CHEBI:15378"/>
        <dbReference type="ChEBI" id="CHEBI:17790"/>
        <dbReference type="ChEBI" id="CHEBI:29973"/>
        <dbReference type="ChEBI" id="CHEBI:82795"/>
        <dbReference type="EC" id="3.1.1.61"/>
    </reaction>
</comment>
<evidence type="ECO:0000313" key="7">
    <source>
        <dbReference type="EMBL" id="CAA9297462.1"/>
    </source>
</evidence>
<gene>
    <name evidence="7" type="ORF">AVDCRST_MAG89-225</name>
</gene>
<evidence type="ECO:0000256" key="5">
    <source>
        <dbReference type="SAM" id="MobiDB-lite"/>
    </source>
</evidence>
<dbReference type="EC" id="3.1.1.61" evidence="2"/>
<dbReference type="AlphaFoldDB" id="A0A6J4K6Z8"/>
<proteinExistence type="predicted"/>
<dbReference type="PIRSF" id="PIRSF036461">
    <property type="entry name" value="Chmtx_methlestr"/>
    <property type="match status" value="1"/>
</dbReference>
<evidence type="ECO:0000256" key="2">
    <source>
        <dbReference type="ARBA" id="ARBA00039140"/>
    </source>
</evidence>
<feature type="active site" evidence="4">
    <location>
        <position position="12"/>
    </location>
</feature>
<feature type="domain" description="CheB-type methylesterase" evidence="6">
    <location>
        <begin position="1"/>
        <end position="189"/>
    </location>
</feature>
<feature type="active site" evidence="4">
    <location>
        <position position="131"/>
    </location>
</feature>
<dbReference type="PROSITE" id="PS50122">
    <property type="entry name" value="CHEB"/>
    <property type="match status" value="1"/>
</dbReference>
<dbReference type="PANTHER" id="PTHR42872">
    <property type="entry name" value="PROTEIN-GLUTAMATE METHYLESTERASE/PROTEIN-GLUTAMINE GLUTAMINASE"/>
    <property type="match status" value="1"/>
</dbReference>
<dbReference type="GO" id="GO:0006935">
    <property type="term" value="P:chemotaxis"/>
    <property type="evidence" value="ECO:0007669"/>
    <property type="project" value="UniProtKB-UniRule"/>
</dbReference>
<accession>A0A6J4K6Z8</accession>
<sequence>MAGHDIIVIGASAGGVEALRALMGALPPDLPAAVFVVIHISPGVKSFLPTMLSNAGLLPARHATDGEPIQPGRIYVAPPDRHMVLRAGHVHLSAGPKENRTRPSVNPLFRSAAAAYGARVTGVVLSGALDDGTAGMLAVERAGGVTLVQDPDEALFPSMPRSVIRYVDVDHVVSVNDMPELLTRLASEPAAEAPAAPDPSPEGESRMETTGSGDSPGAPSGVTCPECRGVLWEERDGPLTEFRCRIGHRFSPESLMAEQDSESEVALASTLRSFEERASLAHTLADRARERRMPRVEVERYSRQAREADEVAAQIRGMLHRGLTDEPNRAAQTGWT</sequence>
<dbReference type="Gene3D" id="3.40.50.180">
    <property type="entry name" value="Methylesterase CheB, C-terminal domain"/>
    <property type="match status" value="1"/>
</dbReference>
<keyword evidence="4" id="KW-0145">Chemotaxis</keyword>
<feature type="active site" evidence="4">
    <location>
        <position position="39"/>
    </location>
</feature>
<dbReference type="InterPro" id="IPR000673">
    <property type="entry name" value="Sig_transdc_resp-reg_Me-estase"/>
</dbReference>
<dbReference type="GO" id="GO:0008984">
    <property type="term" value="F:protein-glutamate methylesterase activity"/>
    <property type="evidence" value="ECO:0007669"/>
    <property type="project" value="UniProtKB-EC"/>
</dbReference>
<dbReference type="CDD" id="cd16433">
    <property type="entry name" value="CheB"/>
    <property type="match status" value="1"/>
</dbReference>
<evidence type="ECO:0000256" key="3">
    <source>
        <dbReference type="ARBA" id="ARBA00048267"/>
    </source>
</evidence>
<dbReference type="InterPro" id="IPR011247">
    <property type="entry name" value="Chemotax_prot-Glu_Me-esterase"/>
</dbReference>
<dbReference type="Pfam" id="PF01339">
    <property type="entry name" value="CheB_methylest"/>
    <property type="match status" value="1"/>
</dbReference>
<keyword evidence="1 4" id="KW-0378">Hydrolase</keyword>
<organism evidence="7">
    <name type="scientific">uncultured Gemmatimonadota bacterium</name>
    <dbReference type="NCBI Taxonomy" id="203437"/>
    <lineage>
        <taxon>Bacteria</taxon>
        <taxon>Pseudomonadati</taxon>
        <taxon>Gemmatimonadota</taxon>
        <taxon>environmental samples</taxon>
    </lineage>
</organism>
<dbReference type="SUPFAM" id="SSF52738">
    <property type="entry name" value="Methylesterase CheB, C-terminal domain"/>
    <property type="match status" value="1"/>
</dbReference>
<dbReference type="GO" id="GO:0005737">
    <property type="term" value="C:cytoplasm"/>
    <property type="evidence" value="ECO:0007669"/>
    <property type="project" value="InterPro"/>
</dbReference>
<dbReference type="InterPro" id="IPR035909">
    <property type="entry name" value="CheB_C"/>
</dbReference>
<dbReference type="PANTHER" id="PTHR42872:SF6">
    <property type="entry name" value="PROTEIN-GLUTAMATE METHYLESTERASE_PROTEIN-GLUTAMINE GLUTAMINASE"/>
    <property type="match status" value="1"/>
</dbReference>
<feature type="region of interest" description="Disordered" evidence="5">
    <location>
        <begin position="186"/>
        <end position="223"/>
    </location>
</feature>
<protein>
    <recommendedName>
        <fullName evidence="2">protein-glutamate methylesterase</fullName>
        <ecNumber evidence="2">3.1.1.61</ecNumber>
    </recommendedName>
</protein>